<dbReference type="Gene3D" id="2.60.120.260">
    <property type="entry name" value="Galactose-binding domain-like"/>
    <property type="match status" value="1"/>
</dbReference>
<sequence>MYSLHLKIDDPSPLIFYEGVWRQTNPSNENTTSQYHEKTFTVTYTYNASASFSFSGTSVEVRGGKKHDYGNYTVTIDGKDIAEMSAHANDGEESYKQPIFQVENLPQGNHTVRLTNTDTEGRGFDIDSIALVGNTRLTALSLFKQISWTSNVTSEEIEQTPSRTIYQDTQDSVKYMPEGDWGSSPKNVSKFAQRTGQWVPLLSSGVGLLMTTHLEYLQYHITSWGINEYNVHSQVVCLYGAVGPQNTRSYTVQVDSGGIHNFSARRSLWEPKKMLFYADNLGPGEHYVVVTNGYAATKTPRFTGARRQEEDVGLLEFDHAAVWNADVVTSSSTTATPTSTVTATMPSSSAGRSSLSPGAIAGITLSCIIFVGLLAVIWFLNKRNKFLWLRLQKGYMVQSQFDSQSTSPRPGQPEMGSLTNQNGSSPDLGLRPFYLNLDRNNNTSHILPIHSSSGPLNNRESALTTLENARGYPFVGFGRDRSSSKGSSDIPSSTLSSSAENPYPDSAYPARNGTPTRSGTMNTASTLVAEDGSRASSQGGAPVLKV</sequence>
<feature type="region of interest" description="Disordered" evidence="1">
    <location>
        <begin position="401"/>
        <end position="434"/>
    </location>
</feature>
<comment type="caution">
    <text evidence="3">The sequence shown here is derived from an EMBL/GenBank/DDBJ whole genome shotgun (WGS) entry which is preliminary data.</text>
</comment>
<proteinExistence type="predicted"/>
<keyword evidence="4" id="KW-1185">Reference proteome</keyword>
<keyword evidence="2" id="KW-0812">Transmembrane</keyword>
<accession>A0ABR3EK30</accession>
<dbReference type="EMBL" id="JBAHYK010003743">
    <property type="protein sequence ID" value="KAL0563244.1"/>
    <property type="molecule type" value="Genomic_DNA"/>
</dbReference>
<feature type="region of interest" description="Disordered" evidence="1">
    <location>
        <begin position="477"/>
        <end position="546"/>
    </location>
</feature>
<reference evidence="3 4" key="1">
    <citation type="submission" date="2024-02" db="EMBL/GenBank/DDBJ databases">
        <title>A draft genome for the cacao thread blight pathogen Marasmius crinis-equi.</title>
        <authorList>
            <person name="Cohen S.P."/>
            <person name="Baruah I.K."/>
            <person name="Amoako-Attah I."/>
            <person name="Bukari Y."/>
            <person name="Meinhardt L.W."/>
            <person name="Bailey B.A."/>
        </authorList>
    </citation>
    <scope>NUCLEOTIDE SEQUENCE [LARGE SCALE GENOMIC DNA]</scope>
    <source>
        <strain evidence="3 4">GH-76</strain>
    </source>
</reference>
<dbReference type="Proteomes" id="UP001465976">
    <property type="component" value="Unassembled WGS sequence"/>
</dbReference>
<evidence type="ECO:0000313" key="4">
    <source>
        <dbReference type="Proteomes" id="UP001465976"/>
    </source>
</evidence>
<evidence type="ECO:0000256" key="2">
    <source>
        <dbReference type="SAM" id="Phobius"/>
    </source>
</evidence>
<evidence type="ECO:0000256" key="1">
    <source>
        <dbReference type="SAM" id="MobiDB-lite"/>
    </source>
</evidence>
<keyword evidence="2" id="KW-0472">Membrane</keyword>
<evidence type="ECO:0008006" key="5">
    <source>
        <dbReference type="Google" id="ProtNLM"/>
    </source>
</evidence>
<feature type="compositionally biased region" description="Low complexity" evidence="1">
    <location>
        <begin position="484"/>
        <end position="498"/>
    </location>
</feature>
<name>A0ABR3EK30_9AGAR</name>
<gene>
    <name evidence="3" type="ORF">V5O48_018830</name>
</gene>
<evidence type="ECO:0000313" key="3">
    <source>
        <dbReference type="EMBL" id="KAL0563244.1"/>
    </source>
</evidence>
<feature type="transmembrane region" description="Helical" evidence="2">
    <location>
        <begin position="359"/>
        <end position="380"/>
    </location>
</feature>
<organism evidence="3 4">
    <name type="scientific">Marasmius crinis-equi</name>
    <dbReference type="NCBI Taxonomy" id="585013"/>
    <lineage>
        <taxon>Eukaryota</taxon>
        <taxon>Fungi</taxon>
        <taxon>Dikarya</taxon>
        <taxon>Basidiomycota</taxon>
        <taxon>Agaricomycotina</taxon>
        <taxon>Agaricomycetes</taxon>
        <taxon>Agaricomycetidae</taxon>
        <taxon>Agaricales</taxon>
        <taxon>Marasmiineae</taxon>
        <taxon>Marasmiaceae</taxon>
        <taxon>Marasmius</taxon>
    </lineage>
</organism>
<keyword evidence="2" id="KW-1133">Transmembrane helix</keyword>
<feature type="compositionally biased region" description="Polar residues" evidence="1">
    <location>
        <begin position="513"/>
        <end position="526"/>
    </location>
</feature>
<protein>
    <recommendedName>
        <fullName evidence="5">Transmembrane protein</fullName>
    </recommendedName>
</protein>